<evidence type="ECO:0000256" key="2">
    <source>
        <dbReference type="ARBA" id="ARBA00010687"/>
    </source>
</evidence>
<accession>A0A6M1RT15</accession>
<organism evidence="7 8">
    <name type="scientific">Limisphaera ngatamarikiensis</name>
    <dbReference type="NCBI Taxonomy" id="1324935"/>
    <lineage>
        <taxon>Bacteria</taxon>
        <taxon>Pseudomonadati</taxon>
        <taxon>Verrucomicrobiota</taxon>
        <taxon>Verrucomicrobiia</taxon>
        <taxon>Limisphaerales</taxon>
        <taxon>Limisphaeraceae</taxon>
        <taxon>Limisphaera</taxon>
    </lineage>
</organism>
<dbReference type="Pfam" id="PF07745">
    <property type="entry name" value="Glyco_hydro_53"/>
    <property type="match status" value="1"/>
</dbReference>
<keyword evidence="4 6" id="KW-0378">Hydrolase</keyword>
<evidence type="ECO:0000313" key="8">
    <source>
        <dbReference type="Proteomes" id="UP000477311"/>
    </source>
</evidence>
<dbReference type="InterPro" id="IPR011683">
    <property type="entry name" value="Glyco_hydro_53"/>
</dbReference>
<dbReference type="RefSeq" id="WP_165105991.1">
    <property type="nucleotide sequence ID" value="NZ_JAAKYA010000017.1"/>
</dbReference>
<comment type="catalytic activity">
    <reaction evidence="1 6">
        <text>The enzyme specifically hydrolyzes (1-&gt;4)-beta-D-galactosidic linkages in type I arabinogalactans.</text>
        <dbReference type="EC" id="3.2.1.89"/>
    </reaction>
</comment>
<dbReference type="PROSITE" id="PS51257">
    <property type="entry name" value="PROKAR_LIPOPROTEIN"/>
    <property type="match status" value="1"/>
</dbReference>
<evidence type="ECO:0000256" key="6">
    <source>
        <dbReference type="RuleBase" id="RU361192"/>
    </source>
</evidence>
<dbReference type="Gene3D" id="3.20.20.80">
    <property type="entry name" value="Glycosidases"/>
    <property type="match status" value="1"/>
</dbReference>
<comment type="caution">
    <text evidence="7">The sequence shown here is derived from an EMBL/GenBank/DDBJ whole genome shotgun (WGS) entry which is preliminary data.</text>
</comment>
<dbReference type="SUPFAM" id="SSF51445">
    <property type="entry name" value="(Trans)glycosidases"/>
    <property type="match status" value="1"/>
</dbReference>
<evidence type="ECO:0000256" key="5">
    <source>
        <dbReference type="ARBA" id="ARBA00023295"/>
    </source>
</evidence>
<evidence type="ECO:0000256" key="3">
    <source>
        <dbReference type="ARBA" id="ARBA00012556"/>
    </source>
</evidence>
<dbReference type="AlphaFoldDB" id="A0A6M1RT15"/>
<dbReference type="EMBL" id="JAAKYA010000017">
    <property type="protein sequence ID" value="NGO38491.1"/>
    <property type="molecule type" value="Genomic_DNA"/>
</dbReference>
<dbReference type="GO" id="GO:0045490">
    <property type="term" value="P:pectin catabolic process"/>
    <property type="evidence" value="ECO:0007669"/>
    <property type="project" value="TreeGrafter"/>
</dbReference>
<evidence type="ECO:0000313" key="7">
    <source>
        <dbReference type="EMBL" id="NGO38491.1"/>
    </source>
</evidence>
<name>A0A6M1RT15_9BACT</name>
<dbReference type="GO" id="GO:0031218">
    <property type="term" value="F:arabinogalactan endo-1,4-beta-galactosidase activity"/>
    <property type="evidence" value="ECO:0007669"/>
    <property type="project" value="UniProtKB-EC"/>
</dbReference>
<proteinExistence type="inferred from homology"/>
<dbReference type="Proteomes" id="UP000477311">
    <property type="component" value="Unassembled WGS sequence"/>
</dbReference>
<gene>
    <name evidence="7" type="ORF">G4L39_03640</name>
</gene>
<dbReference type="PANTHER" id="PTHR34983:SF1">
    <property type="entry name" value="ARABINOGALACTAN ENDO-BETA-1,4-GALACTANASE A"/>
    <property type="match status" value="1"/>
</dbReference>
<keyword evidence="8" id="KW-1185">Reference proteome</keyword>
<keyword evidence="5 6" id="KW-0326">Glycosidase</keyword>
<evidence type="ECO:0000256" key="4">
    <source>
        <dbReference type="ARBA" id="ARBA00022801"/>
    </source>
</evidence>
<dbReference type="EC" id="3.2.1.89" evidence="3 6"/>
<sequence length="455" mass="49329">MKGSATTAKGRAAPAGPVRRAWIAGLAWIGTACSGATGSFTNQAESLPFLAGADMSHLRFFEDRGAVYRREGTATDALLILRELGINCIRLRLFTSSAEQAAADPYNAINNLEYTLPLAARARAAGHRILLDLHFSDSWADPGKQRMPSAWTNLSFEELVLTVRRYTSNVITAFRQAGAAPEYVQVGNEITQGMLWPYGHVGGTNDTPAQWARLGQLLRSAIQGIRDVQPTGGPAIMIHIDRGGDWSGTQWFFDRLRAQNVSYDLIGLSYYPFWHGSLEDLRRTLHGAAARYGKPVVVVETAFPFAGGPDVVGIPATTNGQVQYVRALAEVVKGVPGGLGRGIFWWGAEYQSVPGYRLAGFDRRSLFGPGGEVLPAAAALGRLTAPVRLETRRAPDALELEWPLSGAGMSLVSTTSLAPHSIWQPVSLPIWEEGLGYRTRLPLEGPAAFYRLQAN</sequence>
<evidence type="ECO:0000256" key="1">
    <source>
        <dbReference type="ARBA" id="ARBA00001695"/>
    </source>
</evidence>
<reference evidence="7 8" key="1">
    <citation type="submission" date="2020-02" db="EMBL/GenBank/DDBJ databases">
        <title>Draft genome sequence of Limisphaera ngatamarikiensis NGM72.4T, a thermophilic Verrucomicrobia grouped in subdivision 3.</title>
        <authorList>
            <person name="Carere C.R."/>
            <person name="Steen J."/>
            <person name="Hugenholtz P."/>
            <person name="Stott M.B."/>
        </authorList>
    </citation>
    <scope>NUCLEOTIDE SEQUENCE [LARGE SCALE GENOMIC DNA]</scope>
    <source>
        <strain evidence="7 8">NGM72.4</strain>
    </source>
</reference>
<dbReference type="GO" id="GO:0015926">
    <property type="term" value="F:glucosidase activity"/>
    <property type="evidence" value="ECO:0007669"/>
    <property type="project" value="InterPro"/>
</dbReference>
<comment type="similarity">
    <text evidence="2 6">Belongs to the glycosyl hydrolase 53 family.</text>
</comment>
<dbReference type="PANTHER" id="PTHR34983">
    <property type="entry name" value="ARABINOGALACTAN ENDO-BETA-1,4-GALACTANASE A"/>
    <property type="match status" value="1"/>
</dbReference>
<dbReference type="InterPro" id="IPR017853">
    <property type="entry name" value="GH"/>
</dbReference>
<protein>
    <recommendedName>
        <fullName evidence="3 6">Arabinogalactan endo-beta-1,4-galactanase</fullName>
        <ecNumber evidence="3 6">3.2.1.89</ecNumber>
    </recommendedName>
</protein>